<feature type="domain" description="SH3" evidence="4">
    <location>
        <begin position="55"/>
        <end position="117"/>
    </location>
</feature>
<proteinExistence type="predicted"/>
<feature type="compositionally biased region" description="Low complexity" evidence="3">
    <location>
        <begin position="348"/>
        <end position="362"/>
    </location>
</feature>
<evidence type="ECO:0000259" key="4">
    <source>
        <dbReference type="PROSITE" id="PS50002"/>
    </source>
</evidence>
<gene>
    <name evidence="6" type="ORF">Cantr_08176</name>
</gene>
<evidence type="ECO:0008006" key="8">
    <source>
        <dbReference type="Google" id="ProtNLM"/>
    </source>
</evidence>
<dbReference type="SUPFAM" id="SSF64268">
    <property type="entry name" value="PX domain"/>
    <property type="match status" value="1"/>
</dbReference>
<name>A0A367Y6R2_9ASCO</name>
<accession>A0A367Y6R2</accession>
<sequence length="621" mass="70527">MSASLLKSKQMKSKKNLKNLTISGPLTLEQPGNVKIITSSNPPSPVTPGNIDDDDHVVVLVCKYDFAAESDNELSVKQNQFVKLVHKLGNGWILVCDLEDKSIQGLVPASYLDIAINDVVNPITLEWLREIEEVHRRRINIESIADVIMDQVFQNLKDKNFWYKIQFKVDHEFVYVGKTYHQFYDLHCKLLPRYLEYLPKLPPPIFRTSYYHSQSSKFDKKLIEKLYNLARDLQEYMTKLLEIPDILIESTDLYEFVHNCPQVTKTQDTVSSQELISELCPSSIVIEDHRIHNSMTFSATEPLPPPLVTSFLSSLIDKNSRIFRLPDQCVKYSTYINHQNSNKHPTHSDSSNSNSSHSSLSNGFDEANRMQNSETTTEEDEKTPSTGTNNTSRSSCNSSLSNSAESSTDTAGTSFDESSKPAEEDSTMAPLEVPPPRPSIASTSSPHQMRISTRRINSLQSESGDSIFDRHLSGLSQPPTPTTPLTLHSENFEKSLNSVISELDEFEFSPDISKTSPLEVRPRRKSSSVSPITNCHEPIKIKVFLNNKNQDIIALRIKRSNLISLEYLKKLISYKMYNDYSLFQHFSLLVHESEVKLSDDELLQYIKDNLKVELNLSRTRG</sequence>
<dbReference type="InterPro" id="IPR001452">
    <property type="entry name" value="SH3_domain"/>
</dbReference>
<dbReference type="InterPro" id="IPR036871">
    <property type="entry name" value="PX_dom_sf"/>
</dbReference>
<dbReference type="AlphaFoldDB" id="A0A367Y6R2"/>
<dbReference type="Gene3D" id="3.30.1520.10">
    <property type="entry name" value="Phox-like domain"/>
    <property type="match status" value="1"/>
</dbReference>
<evidence type="ECO:0000256" key="2">
    <source>
        <dbReference type="PROSITE-ProRule" id="PRU00192"/>
    </source>
</evidence>
<dbReference type="SUPFAM" id="SSF50044">
    <property type="entry name" value="SH3-domain"/>
    <property type="match status" value="1"/>
</dbReference>
<feature type="domain" description="PX" evidence="5">
    <location>
        <begin position="141"/>
        <end position="264"/>
    </location>
</feature>
<dbReference type="PROSITE" id="PS50002">
    <property type="entry name" value="SH3"/>
    <property type="match status" value="1"/>
</dbReference>
<dbReference type="Proteomes" id="UP000253472">
    <property type="component" value="Unassembled WGS sequence"/>
</dbReference>
<dbReference type="OrthoDB" id="548867at2759"/>
<dbReference type="SMART" id="SM00326">
    <property type="entry name" value="SH3"/>
    <property type="match status" value="1"/>
</dbReference>
<dbReference type="PROSITE" id="PS50195">
    <property type="entry name" value="PX"/>
    <property type="match status" value="1"/>
</dbReference>
<dbReference type="Pfam" id="PF00787">
    <property type="entry name" value="PX"/>
    <property type="match status" value="1"/>
</dbReference>
<dbReference type="InterPro" id="IPR001683">
    <property type="entry name" value="PX_dom"/>
</dbReference>
<dbReference type="EMBL" id="QLNQ01000026">
    <property type="protein sequence ID" value="RCK60691.1"/>
    <property type="molecule type" value="Genomic_DNA"/>
</dbReference>
<keyword evidence="7" id="KW-1185">Reference proteome</keyword>
<evidence type="ECO:0000313" key="7">
    <source>
        <dbReference type="Proteomes" id="UP000253472"/>
    </source>
</evidence>
<dbReference type="Gene3D" id="2.30.30.40">
    <property type="entry name" value="SH3 Domains"/>
    <property type="match status" value="1"/>
</dbReference>
<comment type="caution">
    <text evidence="6">The sequence shown here is derived from an EMBL/GenBank/DDBJ whole genome shotgun (WGS) entry which is preliminary data.</text>
</comment>
<reference evidence="6 7" key="1">
    <citation type="submission" date="2018-06" db="EMBL/GenBank/DDBJ databases">
        <title>Whole genome sequencing of Candida tropicalis (genome annotated by CSBL at Korea University).</title>
        <authorList>
            <person name="Ahn J."/>
        </authorList>
    </citation>
    <scope>NUCLEOTIDE SEQUENCE [LARGE SCALE GENOMIC DNA]</scope>
    <source>
        <strain evidence="6 7">ATCC 20962</strain>
    </source>
</reference>
<dbReference type="STRING" id="5486.A0A367Y6R2"/>
<dbReference type="GO" id="GO:0030447">
    <property type="term" value="P:filamentous growth"/>
    <property type="evidence" value="ECO:0007669"/>
    <property type="project" value="UniProtKB-ARBA"/>
</dbReference>
<evidence type="ECO:0000256" key="3">
    <source>
        <dbReference type="SAM" id="MobiDB-lite"/>
    </source>
</evidence>
<evidence type="ECO:0000259" key="5">
    <source>
        <dbReference type="PROSITE" id="PS50195"/>
    </source>
</evidence>
<dbReference type="GO" id="GO:0035091">
    <property type="term" value="F:phosphatidylinositol binding"/>
    <property type="evidence" value="ECO:0007669"/>
    <property type="project" value="InterPro"/>
</dbReference>
<organism evidence="6 7">
    <name type="scientific">Candida viswanathii</name>
    <dbReference type="NCBI Taxonomy" id="5486"/>
    <lineage>
        <taxon>Eukaryota</taxon>
        <taxon>Fungi</taxon>
        <taxon>Dikarya</taxon>
        <taxon>Ascomycota</taxon>
        <taxon>Saccharomycotina</taxon>
        <taxon>Pichiomycetes</taxon>
        <taxon>Debaryomycetaceae</taxon>
        <taxon>Candida/Lodderomyces clade</taxon>
        <taxon>Candida</taxon>
    </lineage>
</organism>
<feature type="region of interest" description="Disordered" evidence="3">
    <location>
        <begin position="338"/>
        <end position="452"/>
    </location>
</feature>
<feature type="compositionally biased region" description="Polar residues" evidence="3">
    <location>
        <begin position="440"/>
        <end position="452"/>
    </location>
</feature>
<feature type="region of interest" description="Disordered" evidence="3">
    <location>
        <begin position="466"/>
        <end position="487"/>
    </location>
</feature>
<keyword evidence="1 2" id="KW-0728">SH3 domain</keyword>
<evidence type="ECO:0000256" key="1">
    <source>
        <dbReference type="ARBA" id="ARBA00022443"/>
    </source>
</evidence>
<dbReference type="Pfam" id="PF00018">
    <property type="entry name" value="SH3_1"/>
    <property type="match status" value="1"/>
</dbReference>
<protein>
    <recommendedName>
        <fullName evidence="8">Bud emergence protein 1</fullName>
    </recommendedName>
</protein>
<dbReference type="InterPro" id="IPR036028">
    <property type="entry name" value="SH3-like_dom_sf"/>
</dbReference>
<feature type="compositionally biased region" description="Low complexity" evidence="3">
    <location>
        <begin position="384"/>
        <end position="410"/>
    </location>
</feature>
<evidence type="ECO:0000313" key="6">
    <source>
        <dbReference type="EMBL" id="RCK60691.1"/>
    </source>
</evidence>